<gene>
    <name evidence="2" type="ORF">SBAD_LOCUS9051</name>
</gene>
<reference evidence="4" key="1">
    <citation type="submission" date="2016-06" db="UniProtKB">
        <authorList>
            <consortium name="WormBaseParasite"/>
        </authorList>
    </citation>
    <scope>IDENTIFICATION</scope>
</reference>
<dbReference type="EMBL" id="UZAM01012249">
    <property type="protein sequence ID" value="VDP20863.1"/>
    <property type="molecule type" value="Genomic_DNA"/>
</dbReference>
<evidence type="ECO:0000313" key="3">
    <source>
        <dbReference type="Proteomes" id="UP000270296"/>
    </source>
</evidence>
<feature type="chain" id="PRO_5043140304" evidence="1">
    <location>
        <begin position="20"/>
        <end position="74"/>
    </location>
</feature>
<dbReference type="WBParaSite" id="SBAD_0000937701-mRNA-1">
    <property type="protein sequence ID" value="SBAD_0000937701-mRNA-1"/>
    <property type="gene ID" value="SBAD_0000937701"/>
</dbReference>
<evidence type="ECO:0000256" key="1">
    <source>
        <dbReference type="SAM" id="SignalP"/>
    </source>
</evidence>
<dbReference type="Proteomes" id="UP000270296">
    <property type="component" value="Unassembled WGS sequence"/>
</dbReference>
<dbReference type="AlphaFoldDB" id="A0A183IZK3"/>
<evidence type="ECO:0000313" key="4">
    <source>
        <dbReference type="WBParaSite" id="SBAD_0000937701-mRNA-1"/>
    </source>
</evidence>
<organism evidence="4">
    <name type="scientific">Soboliphyme baturini</name>
    <dbReference type="NCBI Taxonomy" id="241478"/>
    <lineage>
        <taxon>Eukaryota</taxon>
        <taxon>Metazoa</taxon>
        <taxon>Ecdysozoa</taxon>
        <taxon>Nematoda</taxon>
        <taxon>Enoplea</taxon>
        <taxon>Dorylaimia</taxon>
        <taxon>Dioctophymatida</taxon>
        <taxon>Dioctophymatoidea</taxon>
        <taxon>Soboliphymatidae</taxon>
        <taxon>Soboliphyme</taxon>
    </lineage>
</organism>
<proteinExistence type="predicted"/>
<protein>
    <submittedName>
        <fullName evidence="4">EPM2A protein</fullName>
    </submittedName>
</protein>
<name>A0A183IZK3_9BILA</name>
<evidence type="ECO:0000313" key="2">
    <source>
        <dbReference type="EMBL" id="VDP20863.1"/>
    </source>
</evidence>
<accession>A0A183IZK3</accession>
<reference evidence="2 3" key="2">
    <citation type="submission" date="2018-11" db="EMBL/GenBank/DDBJ databases">
        <authorList>
            <consortium name="Pathogen Informatics"/>
        </authorList>
    </citation>
    <scope>NUCLEOTIDE SEQUENCE [LARGE SCALE GENOMIC DNA]</scope>
</reference>
<keyword evidence="3" id="KW-1185">Reference proteome</keyword>
<feature type="signal peptide" evidence="1">
    <location>
        <begin position="1"/>
        <end position="19"/>
    </location>
</feature>
<sequence length="74" mass="8550">MQLPAFLLCLLLIAALTSAGPVYKDFYEIPEEASSFAVHMKRHGTYIICCLEIYDEGRFYGGRNRRFTYAELHK</sequence>
<keyword evidence="1" id="KW-0732">Signal</keyword>